<gene>
    <name evidence="1" type="primary">Hypp6686</name>
    <name evidence="1" type="ORF">BLAG_LOCUS5721</name>
</gene>
<dbReference type="PANTHER" id="PTHR33845">
    <property type="entry name" value="C2H2-TYPE DOMAIN-CONTAINING PROTEIN"/>
    <property type="match status" value="1"/>
</dbReference>
<name>A0A8K0E7D8_BRALA</name>
<dbReference type="AlphaFoldDB" id="A0A8K0E7D8"/>
<dbReference type="Proteomes" id="UP000838412">
    <property type="component" value="Chromosome 12"/>
</dbReference>
<organism evidence="1 2">
    <name type="scientific">Branchiostoma lanceolatum</name>
    <name type="common">Common lancelet</name>
    <name type="synonym">Amphioxus lanceolatum</name>
    <dbReference type="NCBI Taxonomy" id="7740"/>
    <lineage>
        <taxon>Eukaryota</taxon>
        <taxon>Metazoa</taxon>
        <taxon>Chordata</taxon>
        <taxon>Cephalochordata</taxon>
        <taxon>Leptocardii</taxon>
        <taxon>Amphioxiformes</taxon>
        <taxon>Branchiostomatidae</taxon>
        <taxon>Branchiostoma</taxon>
    </lineage>
</organism>
<dbReference type="PANTHER" id="PTHR33845:SF1">
    <property type="entry name" value="C2H2-TYPE DOMAIN-CONTAINING PROTEIN"/>
    <property type="match status" value="1"/>
</dbReference>
<dbReference type="OrthoDB" id="8955704at2759"/>
<sequence length="337" mass="38248">MQFVVVCGSANEGEDKEPWFGKVIGDDPMKQRLRLSWFVQSGGKFVPETLNNKAPADPAEQWSQQNEAFGRLERIWTDVSRPLFERSWARHQWVRLHVLFHRHCTDISRVCGLSTANIARHAVIGDEAELGRQIGKQLAKNHFRVSHLVHDGDGHIVKGLSEVMEEETDEFKVAVESRGGVPGVEVFLCQVNPAEEATSAKLDGISKLNNFEFNEAGLRVWRAYSVGEGNLIPWARLPMLRDLRATVGEGCLNPAELEYQGGNPDLMSDEETDEENAKTWLVRRPAWWCSKLTKIIDRCQPAFDRQVAESRKLRHVRVMTDQPSRRCIPVDTVDKNI</sequence>
<keyword evidence="2" id="KW-1185">Reference proteome</keyword>
<dbReference type="EMBL" id="OV696697">
    <property type="protein sequence ID" value="CAH1242430.1"/>
    <property type="molecule type" value="Genomic_DNA"/>
</dbReference>
<accession>A0A8K0E7D8</accession>
<evidence type="ECO:0000313" key="1">
    <source>
        <dbReference type="EMBL" id="CAH1242430.1"/>
    </source>
</evidence>
<protein>
    <submittedName>
        <fullName evidence="1">Hypp6686 protein</fullName>
    </submittedName>
</protein>
<evidence type="ECO:0000313" key="2">
    <source>
        <dbReference type="Proteomes" id="UP000838412"/>
    </source>
</evidence>
<reference evidence="1" key="1">
    <citation type="submission" date="2022-01" db="EMBL/GenBank/DDBJ databases">
        <authorList>
            <person name="Braso-Vives M."/>
        </authorList>
    </citation>
    <scope>NUCLEOTIDE SEQUENCE</scope>
</reference>
<proteinExistence type="predicted"/>